<keyword evidence="9" id="KW-1185">Reference proteome</keyword>
<dbReference type="AlphaFoldDB" id="A0A177MZ93"/>
<name>A0A177MZ93_9GAMM</name>
<feature type="transmembrane region" description="Helical" evidence="7">
    <location>
        <begin position="383"/>
        <end position="404"/>
    </location>
</feature>
<comment type="similarity">
    <text evidence="2">Belongs to the chromate ion transporter (CHR) (TC 2.A.51) family.</text>
</comment>
<comment type="caution">
    <text evidence="8">The sequence shown here is derived from an EMBL/GenBank/DDBJ whole genome shotgun (WGS) entry which is preliminary data.</text>
</comment>
<sequence length="463" mass="49714">MSQSENQSSANTLIKPDPVGFWEAFRFWLKLGFVSFGGPAGQIAIMHQELVEKRRWLSEKRFLHALNYCMLLPGPEAQQLATYIGWLMHRSWGGIVAGGLFVLPSLLILIGLSWIYLSFGHITGIAGVLYGIKPAVTAIVIFAAYRIGSRALKNGVLWTMAGLAFLAIFLFDTPFPLIVLAAAILGAISGKLAPQKFTVGGGHGSAKTSFDPALIDDNTPTPPHALFSWAGLVKVILVGLILWGGVIGFLCARYGWGGALTQMGWFFTKAALLTFGGAYAVLPYVYQGAVEHFQWLTPHQMIDGLALGETTPGPLIMVVTFVGFVAGWVKEIFGPDQLFLGGAIAATVVTYFTFLPSFIFILAGGPLVESTHGKLKFTAPLTGITAAVVGVILNLAVFFAWHVFWPQGFAGHFDTVSALISLCALLSLFRYKVGVIPVIAACGGAGLLFSFIKIWLAQQGVTV</sequence>
<keyword evidence="3" id="KW-1003">Cell membrane</keyword>
<dbReference type="InterPro" id="IPR003370">
    <property type="entry name" value="Chromate_transpt"/>
</dbReference>
<evidence type="ECO:0000256" key="7">
    <source>
        <dbReference type="SAM" id="Phobius"/>
    </source>
</evidence>
<dbReference type="GO" id="GO:0015109">
    <property type="term" value="F:chromate transmembrane transporter activity"/>
    <property type="evidence" value="ECO:0007669"/>
    <property type="project" value="InterPro"/>
</dbReference>
<dbReference type="PIRSF" id="PIRSF004810">
    <property type="entry name" value="ChrA"/>
    <property type="match status" value="1"/>
</dbReference>
<dbReference type="InterPro" id="IPR014047">
    <property type="entry name" value="Chr_Tranpt_l_chain"/>
</dbReference>
<evidence type="ECO:0000256" key="4">
    <source>
        <dbReference type="ARBA" id="ARBA00022692"/>
    </source>
</evidence>
<dbReference type="EMBL" id="LUUI01000150">
    <property type="protein sequence ID" value="OAI10714.1"/>
    <property type="molecule type" value="Genomic_DNA"/>
</dbReference>
<feature type="transmembrane region" description="Helical" evidence="7">
    <location>
        <begin position="435"/>
        <end position="456"/>
    </location>
</feature>
<gene>
    <name evidence="8" type="ORF">A1359_15745</name>
</gene>
<dbReference type="NCBIfam" id="TIGR00937">
    <property type="entry name" value="2A51"/>
    <property type="match status" value="1"/>
</dbReference>
<dbReference type="Proteomes" id="UP000078476">
    <property type="component" value="Unassembled WGS sequence"/>
</dbReference>
<evidence type="ECO:0000256" key="5">
    <source>
        <dbReference type="ARBA" id="ARBA00022989"/>
    </source>
</evidence>
<feature type="transmembrane region" description="Helical" evidence="7">
    <location>
        <begin position="122"/>
        <end position="145"/>
    </location>
</feature>
<dbReference type="Pfam" id="PF02417">
    <property type="entry name" value="Chromate_transp"/>
    <property type="match status" value="2"/>
</dbReference>
<protein>
    <submittedName>
        <fullName evidence="8">Chromate transporter</fullName>
    </submittedName>
</protein>
<feature type="transmembrane region" description="Helical" evidence="7">
    <location>
        <begin position="306"/>
        <end position="326"/>
    </location>
</feature>
<feature type="transmembrane region" description="Helical" evidence="7">
    <location>
        <begin position="92"/>
        <end position="116"/>
    </location>
</feature>
<feature type="transmembrane region" description="Helical" evidence="7">
    <location>
        <begin position="264"/>
        <end position="286"/>
    </location>
</feature>
<feature type="transmembrane region" description="Helical" evidence="7">
    <location>
        <begin position="411"/>
        <end position="429"/>
    </location>
</feature>
<feature type="transmembrane region" description="Helical" evidence="7">
    <location>
        <begin position="226"/>
        <end position="252"/>
    </location>
</feature>
<dbReference type="RefSeq" id="WP_066986702.1">
    <property type="nucleotide sequence ID" value="NZ_LUUI01000150.1"/>
</dbReference>
<proteinExistence type="inferred from homology"/>
<dbReference type="GO" id="GO:0005886">
    <property type="term" value="C:plasma membrane"/>
    <property type="evidence" value="ECO:0007669"/>
    <property type="project" value="UniProtKB-SubCell"/>
</dbReference>
<evidence type="ECO:0000313" key="9">
    <source>
        <dbReference type="Proteomes" id="UP000078476"/>
    </source>
</evidence>
<dbReference type="PANTHER" id="PTHR33567:SF3">
    <property type="entry name" value="CHROMATE ION TRANSPORTER (EUROFUNG)"/>
    <property type="match status" value="1"/>
</dbReference>
<reference evidence="8 9" key="1">
    <citation type="submission" date="2016-03" db="EMBL/GenBank/DDBJ databases">
        <authorList>
            <person name="Ploux O."/>
        </authorList>
    </citation>
    <scope>NUCLEOTIDE SEQUENCE [LARGE SCALE GENOMIC DNA]</scope>
    <source>
        <strain evidence="8 9">R-45370</strain>
    </source>
</reference>
<keyword evidence="6 7" id="KW-0472">Membrane</keyword>
<organism evidence="8 9">
    <name type="scientific">Methylomonas lenta</name>
    <dbReference type="NCBI Taxonomy" id="980561"/>
    <lineage>
        <taxon>Bacteria</taxon>
        <taxon>Pseudomonadati</taxon>
        <taxon>Pseudomonadota</taxon>
        <taxon>Gammaproteobacteria</taxon>
        <taxon>Methylococcales</taxon>
        <taxon>Methylococcaceae</taxon>
        <taxon>Methylomonas</taxon>
    </lineage>
</organism>
<accession>A0A177MZ93</accession>
<dbReference type="STRING" id="980561.A1359_15745"/>
<dbReference type="OrthoDB" id="8969999at2"/>
<evidence type="ECO:0000313" key="8">
    <source>
        <dbReference type="EMBL" id="OAI10714.1"/>
    </source>
</evidence>
<evidence type="ECO:0000256" key="6">
    <source>
        <dbReference type="ARBA" id="ARBA00023136"/>
    </source>
</evidence>
<comment type="subcellular location">
    <subcellularLocation>
        <location evidence="1">Cell membrane</location>
        <topology evidence="1">Multi-pass membrane protein</topology>
    </subcellularLocation>
</comment>
<keyword evidence="5 7" id="KW-1133">Transmembrane helix</keyword>
<evidence type="ECO:0000256" key="1">
    <source>
        <dbReference type="ARBA" id="ARBA00004651"/>
    </source>
</evidence>
<evidence type="ECO:0000256" key="2">
    <source>
        <dbReference type="ARBA" id="ARBA00005262"/>
    </source>
</evidence>
<feature type="transmembrane region" description="Helical" evidence="7">
    <location>
        <begin position="157"/>
        <end position="188"/>
    </location>
</feature>
<dbReference type="PANTHER" id="PTHR33567">
    <property type="entry name" value="CHROMATE ION TRANSPORTER (EUROFUNG)"/>
    <property type="match status" value="1"/>
</dbReference>
<evidence type="ECO:0000256" key="3">
    <source>
        <dbReference type="ARBA" id="ARBA00022475"/>
    </source>
</evidence>
<feature type="transmembrane region" description="Helical" evidence="7">
    <location>
        <begin position="338"/>
        <end position="363"/>
    </location>
</feature>
<keyword evidence="4 7" id="KW-0812">Transmembrane</keyword>